<protein>
    <submittedName>
        <fullName evidence="1">Uncharacterized protein</fullName>
    </submittedName>
</protein>
<dbReference type="Proteomes" id="UP000639772">
    <property type="component" value="Chromosome 9"/>
</dbReference>
<organism evidence="1 2">
    <name type="scientific">Vanilla planifolia</name>
    <name type="common">Vanilla</name>
    <dbReference type="NCBI Taxonomy" id="51239"/>
    <lineage>
        <taxon>Eukaryota</taxon>
        <taxon>Viridiplantae</taxon>
        <taxon>Streptophyta</taxon>
        <taxon>Embryophyta</taxon>
        <taxon>Tracheophyta</taxon>
        <taxon>Spermatophyta</taxon>
        <taxon>Magnoliopsida</taxon>
        <taxon>Liliopsida</taxon>
        <taxon>Asparagales</taxon>
        <taxon>Orchidaceae</taxon>
        <taxon>Vanilloideae</taxon>
        <taxon>Vanilleae</taxon>
        <taxon>Vanilla</taxon>
    </lineage>
</organism>
<evidence type="ECO:0000313" key="1">
    <source>
        <dbReference type="EMBL" id="KAG0468125.1"/>
    </source>
</evidence>
<evidence type="ECO:0000313" key="2">
    <source>
        <dbReference type="Proteomes" id="UP000639772"/>
    </source>
</evidence>
<dbReference type="EMBL" id="JADCNM010000009">
    <property type="protein sequence ID" value="KAG0468125.1"/>
    <property type="molecule type" value="Genomic_DNA"/>
</dbReference>
<name>A0A835Q806_VANPL</name>
<accession>A0A835Q806</accession>
<proteinExistence type="predicted"/>
<reference evidence="1 2" key="1">
    <citation type="journal article" date="2020" name="Nat. Food">
        <title>A phased Vanilla planifolia genome enables genetic improvement of flavour and production.</title>
        <authorList>
            <person name="Hasing T."/>
            <person name="Tang H."/>
            <person name="Brym M."/>
            <person name="Khazi F."/>
            <person name="Huang T."/>
            <person name="Chambers A.H."/>
        </authorList>
    </citation>
    <scope>NUCLEOTIDE SEQUENCE [LARGE SCALE GENOMIC DNA]</scope>
    <source>
        <tissue evidence="1">Leaf</tissue>
    </source>
</reference>
<comment type="caution">
    <text evidence="1">The sequence shown here is derived from an EMBL/GenBank/DDBJ whole genome shotgun (WGS) entry which is preliminary data.</text>
</comment>
<dbReference type="AlphaFoldDB" id="A0A835Q806"/>
<sequence>MNEATRLGVSSRNAEFDEVQVVDGVGSMETARLEGVKNGQRVGEWPMEAEAREAVDELFRTWFTGLMVEMGIIGGGRKGTIKKPTARIKLGTEMAREAIHFIFHGREETVTRGVVVVHFMS</sequence>
<gene>
    <name evidence="1" type="ORF">HPP92_017453</name>
</gene>